<dbReference type="GO" id="GO:0005886">
    <property type="term" value="C:plasma membrane"/>
    <property type="evidence" value="ECO:0007669"/>
    <property type="project" value="UniProtKB-SubCell"/>
</dbReference>
<protein>
    <submittedName>
        <fullName evidence="8">ABC-type proline/glycine betaine transport systems, permease component</fullName>
    </submittedName>
</protein>
<dbReference type="OrthoDB" id="9801163at2"/>
<feature type="transmembrane region" description="Helical" evidence="6">
    <location>
        <begin position="131"/>
        <end position="149"/>
    </location>
</feature>
<evidence type="ECO:0000259" key="7">
    <source>
        <dbReference type="PROSITE" id="PS50928"/>
    </source>
</evidence>
<keyword evidence="9" id="KW-1185">Reference proteome</keyword>
<dbReference type="eggNOG" id="COG1174">
    <property type="taxonomic scope" value="Bacteria"/>
</dbReference>
<reference evidence="8 9" key="1">
    <citation type="journal article" date="2014" name="Int. J. Syst. Evol. Microbiol.">
        <title>Rhodoluna lacicola gen. nov., sp. nov., a planktonic freshwater bacterium with stream-lined genome.</title>
        <authorList>
            <person name="Hahn M."/>
            <person name="Schmidt J."/>
            <person name="Taipale S.J."/>
            <person name="Doolittle W.F."/>
            <person name="Koll U."/>
        </authorList>
    </citation>
    <scope>NUCLEOTIDE SEQUENCE [LARGE SCALE GENOMIC DNA]</scope>
    <source>
        <strain evidence="8 9">MWH-Ta8</strain>
    </source>
</reference>
<evidence type="ECO:0000256" key="6">
    <source>
        <dbReference type="RuleBase" id="RU363032"/>
    </source>
</evidence>
<feature type="domain" description="ABC transmembrane type-1" evidence="7">
    <location>
        <begin position="69"/>
        <end position="250"/>
    </location>
</feature>
<dbReference type="GO" id="GO:0031460">
    <property type="term" value="P:glycine betaine transport"/>
    <property type="evidence" value="ECO:0007669"/>
    <property type="project" value="TreeGrafter"/>
</dbReference>
<keyword evidence="5 6" id="KW-0472">Membrane</keyword>
<evidence type="ECO:0000313" key="8">
    <source>
        <dbReference type="EMBL" id="AIC46909.1"/>
    </source>
</evidence>
<dbReference type="PANTHER" id="PTHR30177:SF4">
    <property type="entry name" value="OSMOPROTECTANT IMPORT PERMEASE PROTEIN OSMW"/>
    <property type="match status" value="1"/>
</dbReference>
<keyword evidence="2 6" id="KW-0813">Transport</keyword>
<feature type="transmembrane region" description="Helical" evidence="6">
    <location>
        <begin position="73"/>
        <end position="94"/>
    </location>
</feature>
<name>A0A060JKU6_9MICO</name>
<evidence type="ECO:0000256" key="4">
    <source>
        <dbReference type="ARBA" id="ARBA00022989"/>
    </source>
</evidence>
<keyword evidence="4 6" id="KW-1133">Transmembrane helix</keyword>
<dbReference type="Pfam" id="PF00528">
    <property type="entry name" value="BPD_transp_1"/>
    <property type="match status" value="1"/>
</dbReference>
<comment type="similarity">
    <text evidence="6">Belongs to the binding-protein-dependent transport system permease family.</text>
</comment>
<dbReference type="PANTHER" id="PTHR30177">
    <property type="entry name" value="GLYCINE BETAINE/L-PROLINE TRANSPORT SYSTEM PERMEASE PROTEIN PROW"/>
    <property type="match status" value="1"/>
</dbReference>
<accession>A0A060JKU6</accession>
<dbReference type="HOGENOM" id="CLU_046113_7_0_11"/>
<evidence type="ECO:0000256" key="5">
    <source>
        <dbReference type="ARBA" id="ARBA00023136"/>
    </source>
</evidence>
<feature type="transmembrane region" description="Helical" evidence="6">
    <location>
        <begin position="29"/>
        <end position="48"/>
    </location>
</feature>
<dbReference type="CDD" id="cd06261">
    <property type="entry name" value="TM_PBP2"/>
    <property type="match status" value="1"/>
</dbReference>
<dbReference type="Proteomes" id="UP000067708">
    <property type="component" value="Chromosome"/>
</dbReference>
<evidence type="ECO:0000256" key="2">
    <source>
        <dbReference type="ARBA" id="ARBA00022448"/>
    </source>
</evidence>
<dbReference type="RefSeq" id="WP_038501583.1">
    <property type="nucleotide sequence ID" value="NZ_CP007490.1"/>
</dbReference>
<comment type="subcellular location">
    <subcellularLocation>
        <location evidence="6">Cell membrane</location>
        <topology evidence="6">Multi-pass membrane protein</topology>
    </subcellularLocation>
    <subcellularLocation>
        <location evidence="1">Membrane</location>
        <topology evidence="1">Multi-pass membrane protein</topology>
    </subcellularLocation>
</comment>
<feature type="transmembrane region" description="Helical" evidence="6">
    <location>
        <begin position="231"/>
        <end position="250"/>
    </location>
</feature>
<dbReference type="InterPro" id="IPR000515">
    <property type="entry name" value="MetI-like"/>
</dbReference>
<evidence type="ECO:0000256" key="3">
    <source>
        <dbReference type="ARBA" id="ARBA00022692"/>
    </source>
</evidence>
<dbReference type="InterPro" id="IPR051204">
    <property type="entry name" value="ABC_transp_perm/SBD"/>
</dbReference>
<sequence length="262" mass="27365">MSIQAASDVSTSYSQPSDRKGRFFTAKRWGTPLLILVALTGLLVFLTVRGEPDKIESFALNWPYMLAKVDEHIRLSIAAALLVAAIAIPAGILVSRSKSKIVRGTIVGIGNVGQATPAVGVIILLALILGIGWSTAIIALVFYGLLPVIRNTMVGISQINPSIIESAKGMGMTGGQILRKIELPLAVPVILAGFRTTLVFSVGVATIATFINAGGLGEVLVVGLKLSREAVTLTGAVVVSCIALGMDWLAGLVEDLLKPKGV</sequence>
<dbReference type="STRING" id="529884.Rhola_00000790"/>
<dbReference type="AlphaFoldDB" id="A0A060JKU6"/>
<dbReference type="SUPFAM" id="SSF161098">
    <property type="entry name" value="MetI-like"/>
    <property type="match status" value="1"/>
</dbReference>
<evidence type="ECO:0000313" key="9">
    <source>
        <dbReference type="Proteomes" id="UP000067708"/>
    </source>
</evidence>
<dbReference type="GO" id="GO:0055085">
    <property type="term" value="P:transmembrane transport"/>
    <property type="evidence" value="ECO:0007669"/>
    <property type="project" value="InterPro"/>
</dbReference>
<dbReference type="KEGG" id="rla:Rhola_00000790"/>
<evidence type="ECO:0000256" key="1">
    <source>
        <dbReference type="ARBA" id="ARBA00004141"/>
    </source>
</evidence>
<keyword evidence="3 6" id="KW-0812">Transmembrane</keyword>
<dbReference type="Gene3D" id="1.10.3720.10">
    <property type="entry name" value="MetI-like"/>
    <property type="match status" value="1"/>
</dbReference>
<dbReference type="InterPro" id="IPR035906">
    <property type="entry name" value="MetI-like_sf"/>
</dbReference>
<dbReference type="PROSITE" id="PS50928">
    <property type="entry name" value="ABC_TM1"/>
    <property type="match status" value="1"/>
</dbReference>
<dbReference type="EMBL" id="CP007490">
    <property type="protein sequence ID" value="AIC46909.1"/>
    <property type="molecule type" value="Genomic_DNA"/>
</dbReference>
<organism evidence="8 9">
    <name type="scientific">Rhodoluna lacicola</name>
    <dbReference type="NCBI Taxonomy" id="529884"/>
    <lineage>
        <taxon>Bacteria</taxon>
        <taxon>Bacillati</taxon>
        <taxon>Actinomycetota</taxon>
        <taxon>Actinomycetes</taxon>
        <taxon>Micrococcales</taxon>
        <taxon>Microbacteriaceae</taxon>
        <taxon>Luna cluster</taxon>
        <taxon>Luna-1 subcluster</taxon>
        <taxon>Rhodoluna</taxon>
    </lineage>
</organism>
<gene>
    <name evidence="8" type="ORF">Rhola_00000790</name>
</gene>
<proteinExistence type="inferred from homology"/>